<accession>A0A0A9DJN0</accession>
<reference evidence="1" key="2">
    <citation type="journal article" date="2015" name="Data Brief">
        <title>Shoot transcriptome of the giant reed, Arundo donax.</title>
        <authorList>
            <person name="Barrero R.A."/>
            <person name="Guerrero F.D."/>
            <person name="Moolhuijzen P."/>
            <person name="Goolsby J.A."/>
            <person name="Tidwell J."/>
            <person name="Bellgard S.E."/>
            <person name="Bellgard M.I."/>
        </authorList>
    </citation>
    <scope>NUCLEOTIDE SEQUENCE</scope>
    <source>
        <tissue evidence="1">Shoot tissue taken approximately 20 cm above the soil surface</tissue>
    </source>
</reference>
<reference evidence="1" key="1">
    <citation type="submission" date="2014-09" db="EMBL/GenBank/DDBJ databases">
        <authorList>
            <person name="Magalhaes I.L.F."/>
            <person name="Oliveira U."/>
            <person name="Santos F.R."/>
            <person name="Vidigal T.H.D.A."/>
            <person name="Brescovit A.D."/>
            <person name="Santos A.J."/>
        </authorList>
    </citation>
    <scope>NUCLEOTIDE SEQUENCE</scope>
    <source>
        <tissue evidence="1">Shoot tissue taken approximately 20 cm above the soil surface</tissue>
    </source>
</reference>
<sequence>MQSHFPDLVNPILLKNSYTEFHVNANSQLKRSDRI</sequence>
<dbReference type="EMBL" id="GBRH01211007">
    <property type="protein sequence ID" value="JAD86888.1"/>
    <property type="molecule type" value="Transcribed_RNA"/>
</dbReference>
<name>A0A0A9DJN0_ARUDO</name>
<evidence type="ECO:0000313" key="1">
    <source>
        <dbReference type="EMBL" id="JAD86888.1"/>
    </source>
</evidence>
<organism evidence="1">
    <name type="scientific">Arundo donax</name>
    <name type="common">Giant reed</name>
    <name type="synonym">Donax arundinaceus</name>
    <dbReference type="NCBI Taxonomy" id="35708"/>
    <lineage>
        <taxon>Eukaryota</taxon>
        <taxon>Viridiplantae</taxon>
        <taxon>Streptophyta</taxon>
        <taxon>Embryophyta</taxon>
        <taxon>Tracheophyta</taxon>
        <taxon>Spermatophyta</taxon>
        <taxon>Magnoliopsida</taxon>
        <taxon>Liliopsida</taxon>
        <taxon>Poales</taxon>
        <taxon>Poaceae</taxon>
        <taxon>PACMAD clade</taxon>
        <taxon>Arundinoideae</taxon>
        <taxon>Arundineae</taxon>
        <taxon>Arundo</taxon>
    </lineage>
</organism>
<protein>
    <submittedName>
        <fullName evidence="1">Uncharacterized protein</fullName>
    </submittedName>
</protein>
<proteinExistence type="predicted"/>
<dbReference type="AlphaFoldDB" id="A0A0A9DJN0"/>